<protein>
    <submittedName>
        <fullName evidence="10">Oxidoreductase</fullName>
    </submittedName>
</protein>
<keyword evidence="4" id="KW-0560">Oxidoreductase</keyword>
<dbReference type="PROSITE" id="PS00197">
    <property type="entry name" value="2FE2S_FER_1"/>
    <property type="match status" value="1"/>
</dbReference>
<comment type="caution">
    <text evidence="10">The sequence shown here is derived from an EMBL/GenBank/DDBJ whole genome shotgun (WGS) entry which is preliminary data.</text>
</comment>
<reference evidence="9" key="3">
    <citation type="submission" date="2024-05" db="EMBL/GenBank/DDBJ databases">
        <title>Yangia mangrovi SAOS 153D genome.</title>
        <authorList>
            <person name="Verma A."/>
            <person name="Pal Y."/>
            <person name="Sundharam S."/>
            <person name="Bisht B."/>
            <person name="Srinivasan K."/>
        </authorList>
    </citation>
    <scope>NUCLEOTIDE SEQUENCE</scope>
    <source>
        <strain evidence="9">SAOS 153D</strain>
    </source>
</reference>
<reference evidence="11" key="2">
    <citation type="submission" date="2023-07" db="EMBL/GenBank/DDBJ databases">
        <title>Yangia mangrovi SAOS 153D genome.</title>
        <authorList>
            <person name="Verma A."/>
            <person name="Pal Y."/>
            <person name="Sundharam S."/>
            <person name="Bisht B."/>
            <person name="Srinivasan K."/>
        </authorList>
    </citation>
    <scope>NUCLEOTIDE SEQUENCE [LARGE SCALE GENOMIC DNA]</scope>
    <source>
        <strain evidence="11">SAOS 153D</strain>
    </source>
</reference>
<evidence type="ECO:0000256" key="3">
    <source>
        <dbReference type="ARBA" id="ARBA00022723"/>
    </source>
</evidence>
<feature type="domain" description="2Fe-2S ferredoxin-type" evidence="7">
    <location>
        <begin position="247"/>
        <end position="332"/>
    </location>
</feature>
<keyword evidence="5" id="KW-0408">Iron</keyword>
<dbReference type="PANTHER" id="PTHR47354:SF1">
    <property type="entry name" value="CARNITINE MONOOXYGENASE REDUCTASE SUBUNIT"/>
    <property type="match status" value="1"/>
</dbReference>
<dbReference type="PROSITE" id="PS51384">
    <property type="entry name" value="FAD_FR"/>
    <property type="match status" value="1"/>
</dbReference>
<organism evidence="10">
    <name type="scientific">Alloyangia mangrovi</name>
    <dbReference type="NCBI Taxonomy" id="1779329"/>
    <lineage>
        <taxon>Bacteria</taxon>
        <taxon>Pseudomonadati</taxon>
        <taxon>Pseudomonadota</taxon>
        <taxon>Alphaproteobacteria</taxon>
        <taxon>Rhodobacterales</taxon>
        <taxon>Roseobacteraceae</taxon>
        <taxon>Alloyangia</taxon>
    </lineage>
</organism>
<sequence>MTAHFSAKDEAAPQGVASTTPLSLRVEAMRFEASSIRSIELCDPSGRPLPPVEPGMHLDLALPGDLLRSYSLTNGPGMTDAWVIGVNRDPNSTGGSAYLCEELRVGDLLEVTLPRNTFPLTPAPAIFFAGGIGVTPILSMIRHLAAEGIDWQIVYAARSRTEAAFLPALAALDPEGTRTHLHFDDAEGAVLDLAARVAEAPEDAHLYCCGPAPMLDAFEAATAGRPPAQVHLERFHGGEVTGAETGFTVVLKRSGRELTVAPGSTIIDTLQEAGVRVSYSCRSGVCGTCETRVIEGTPDHRDNLLSERERESGKVMMICCSLAKSDRLVLDL</sequence>
<dbReference type="AlphaFoldDB" id="A0A2A3JVI0"/>
<evidence type="ECO:0000313" key="9">
    <source>
        <dbReference type="EMBL" id="MCT4372865.1"/>
    </source>
</evidence>
<dbReference type="SUPFAM" id="SSF54292">
    <property type="entry name" value="2Fe-2S ferredoxin-like"/>
    <property type="match status" value="1"/>
</dbReference>
<dbReference type="InterPro" id="IPR012675">
    <property type="entry name" value="Beta-grasp_dom_sf"/>
</dbReference>
<evidence type="ECO:0000259" key="7">
    <source>
        <dbReference type="PROSITE" id="PS51085"/>
    </source>
</evidence>
<keyword evidence="6" id="KW-0411">Iron-sulfur</keyword>
<dbReference type="InterPro" id="IPR039261">
    <property type="entry name" value="FNR_nucleotide-bd"/>
</dbReference>
<keyword evidence="2" id="KW-0001">2Fe-2S</keyword>
<dbReference type="Gene3D" id="3.10.20.30">
    <property type="match status" value="1"/>
</dbReference>
<dbReference type="SUPFAM" id="SSF63380">
    <property type="entry name" value="Riboflavin synthase domain-like"/>
    <property type="match status" value="1"/>
</dbReference>
<dbReference type="Gene3D" id="2.40.30.10">
    <property type="entry name" value="Translation factors"/>
    <property type="match status" value="1"/>
</dbReference>
<dbReference type="Pfam" id="PF00175">
    <property type="entry name" value="NAD_binding_1"/>
    <property type="match status" value="1"/>
</dbReference>
<evidence type="ECO:0000256" key="5">
    <source>
        <dbReference type="ARBA" id="ARBA00023004"/>
    </source>
</evidence>
<dbReference type="InterPro" id="IPR036010">
    <property type="entry name" value="2Fe-2S_ferredoxin-like_sf"/>
</dbReference>
<keyword evidence="1" id="KW-0285">Flavoprotein</keyword>
<dbReference type="InterPro" id="IPR017927">
    <property type="entry name" value="FAD-bd_FR_type"/>
</dbReference>
<dbReference type="CDD" id="cd06185">
    <property type="entry name" value="PDR_like"/>
    <property type="match status" value="1"/>
</dbReference>
<name>A0A2A3JVI0_9RHOB</name>
<dbReference type="OrthoDB" id="9792185at2"/>
<reference evidence="10" key="1">
    <citation type="submission" date="2017-09" db="EMBL/GenBank/DDBJ databases">
        <title>Yangia sp. SAOS 153D whole genome sequencing.</title>
        <authorList>
            <person name="Verma A."/>
            <person name="Krishnamurthi S."/>
        </authorList>
    </citation>
    <scope>NUCLEOTIDE SEQUENCE [LARGE SCALE GENOMIC DNA]</scope>
    <source>
        <strain evidence="10">SAOS 153D</strain>
    </source>
</reference>
<dbReference type="Proteomes" id="UP000217448">
    <property type="component" value="Unassembled WGS sequence"/>
</dbReference>
<dbReference type="CDD" id="cd00207">
    <property type="entry name" value="fer2"/>
    <property type="match status" value="1"/>
</dbReference>
<keyword evidence="11" id="KW-1185">Reference proteome</keyword>
<evidence type="ECO:0000256" key="1">
    <source>
        <dbReference type="ARBA" id="ARBA00022630"/>
    </source>
</evidence>
<dbReference type="GO" id="GO:0016491">
    <property type="term" value="F:oxidoreductase activity"/>
    <property type="evidence" value="ECO:0007669"/>
    <property type="project" value="UniProtKB-KW"/>
</dbReference>
<evidence type="ECO:0000313" key="10">
    <source>
        <dbReference type="EMBL" id="PBD19181.1"/>
    </source>
</evidence>
<dbReference type="GO" id="GO:0051537">
    <property type="term" value="F:2 iron, 2 sulfur cluster binding"/>
    <property type="evidence" value="ECO:0007669"/>
    <property type="project" value="UniProtKB-KW"/>
</dbReference>
<dbReference type="InterPro" id="IPR001041">
    <property type="entry name" value="2Fe-2S_ferredoxin-type"/>
</dbReference>
<feature type="domain" description="FAD-binding FR-type" evidence="8">
    <location>
        <begin position="19"/>
        <end position="121"/>
    </location>
</feature>
<dbReference type="Gene3D" id="3.40.50.80">
    <property type="entry name" value="Nucleotide-binding domain of ferredoxin-NADP reductase (FNR) module"/>
    <property type="match status" value="1"/>
</dbReference>
<dbReference type="SUPFAM" id="SSF52343">
    <property type="entry name" value="Ferredoxin reductase-like, C-terminal NADP-linked domain"/>
    <property type="match status" value="1"/>
</dbReference>
<dbReference type="PRINTS" id="PR00409">
    <property type="entry name" value="PHDIOXRDTASE"/>
</dbReference>
<dbReference type="InterPro" id="IPR050415">
    <property type="entry name" value="MRET"/>
</dbReference>
<gene>
    <name evidence="9" type="ORF">CLG85_022170</name>
    <name evidence="10" type="ORF">CLG85_10740</name>
</gene>
<evidence type="ECO:0000256" key="4">
    <source>
        <dbReference type="ARBA" id="ARBA00023002"/>
    </source>
</evidence>
<dbReference type="Pfam" id="PF00111">
    <property type="entry name" value="Fer2"/>
    <property type="match status" value="1"/>
</dbReference>
<evidence type="ECO:0000313" key="11">
    <source>
        <dbReference type="Proteomes" id="UP000217448"/>
    </source>
</evidence>
<dbReference type="InterPro" id="IPR001433">
    <property type="entry name" value="OxRdtase_FAD/NAD-bd"/>
</dbReference>
<dbReference type="PROSITE" id="PS51085">
    <property type="entry name" value="2FE2S_FER_2"/>
    <property type="match status" value="1"/>
</dbReference>
<evidence type="ECO:0000259" key="8">
    <source>
        <dbReference type="PROSITE" id="PS51384"/>
    </source>
</evidence>
<keyword evidence="3" id="KW-0479">Metal-binding</keyword>
<evidence type="ECO:0000256" key="2">
    <source>
        <dbReference type="ARBA" id="ARBA00022714"/>
    </source>
</evidence>
<evidence type="ECO:0000256" key="6">
    <source>
        <dbReference type="ARBA" id="ARBA00023014"/>
    </source>
</evidence>
<accession>A0A2A3JVI0</accession>
<dbReference type="InterPro" id="IPR017938">
    <property type="entry name" value="Riboflavin_synthase-like_b-brl"/>
</dbReference>
<dbReference type="EMBL" id="NTHN01000158">
    <property type="protein sequence ID" value="PBD19181.1"/>
    <property type="molecule type" value="Genomic_DNA"/>
</dbReference>
<dbReference type="GO" id="GO:0046872">
    <property type="term" value="F:metal ion binding"/>
    <property type="evidence" value="ECO:0007669"/>
    <property type="project" value="UniProtKB-KW"/>
</dbReference>
<proteinExistence type="predicted"/>
<dbReference type="EMBL" id="NTHN02000058">
    <property type="protein sequence ID" value="MCT4372865.1"/>
    <property type="molecule type" value="Genomic_DNA"/>
</dbReference>
<dbReference type="RefSeq" id="WP_095882259.1">
    <property type="nucleotide sequence ID" value="NZ_NTHN02000058.1"/>
</dbReference>
<dbReference type="PANTHER" id="PTHR47354">
    <property type="entry name" value="NADH OXIDOREDUCTASE HCR"/>
    <property type="match status" value="1"/>
</dbReference>
<dbReference type="InterPro" id="IPR006058">
    <property type="entry name" value="2Fe2S_fd_BS"/>
</dbReference>